<protein>
    <recommendedName>
        <fullName evidence="7">XK-related protein</fullName>
    </recommendedName>
</protein>
<keyword evidence="9" id="KW-1185">Reference proteome</keyword>
<dbReference type="GO" id="GO:0043652">
    <property type="term" value="P:engulfment of apoptotic cell"/>
    <property type="evidence" value="ECO:0007669"/>
    <property type="project" value="TreeGrafter"/>
</dbReference>
<dbReference type="AlphaFoldDB" id="A0A9Q0NG26"/>
<organism evidence="8 9">
    <name type="scientific">Pseudolycoriella hygida</name>
    <dbReference type="NCBI Taxonomy" id="35572"/>
    <lineage>
        <taxon>Eukaryota</taxon>
        <taxon>Metazoa</taxon>
        <taxon>Ecdysozoa</taxon>
        <taxon>Arthropoda</taxon>
        <taxon>Hexapoda</taxon>
        <taxon>Insecta</taxon>
        <taxon>Pterygota</taxon>
        <taxon>Neoptera</taxon>
        <taxon>Endopterygota</taxon>
        <taxon>Diptera</taxon>
        <taxon>Nematocera</taxon>
        <taxon>Sciaroidea</taxon>
        <taxon>Sciaridae</taxon>
        <taxon>Pseudolycoriella</taxon>
    </lineage>
</organism>
<feature type="transmembrane region" description="Helical" evidence="7">
    <location>
        <begin position="352"/>
        <end position="376"/>
    </location>
</feature>
<feature type="transmembrane region" description="Helical" evidence="7">
    <location>
        <begin position="42"/>
        <end position="67"/>
    </location>
</feature>
<evidence type="ECO:0000256" key="6">
    <source>
        <dbReference type="ARBA" id="ARBA00023136"/>
    </source>
</evidence>
<keyword evidence="5 7" id="KW-1133">Transmembrane helix</keyword>
<gene>
    <name evidence="8" type="primary">XKR6</name>
    <name evidence="8" type="ORF">Bhyg_04673</name>
</gene>
<keyword evidence="4 7" id="KW-0812">Transmembrane</keyword>
<dbReference type="OrthoDB" id="6136301at2759"/>
<dbReference type="GO" id="GO:0005886">
    <property type="term" value="C:plasma membrane"/>
    <property type="evidence" value="ECO:0007669"/>
    <property type="project" value="UniProtKB-SubCell"/>
</dbReference>
<feature type="transmembrane region" description="Helical" evidence="7">
    <location>
        <begin position="198"/>
        <end position="215"/>
    </location>
</feature>
<evidence type="ECO:0000313" key="8">
    <source>
        <dbReference type="EMBL" id="KAJ6649438.1"/>
    </source>
</evidence>
<evidence type="ECO:0000256" key="2">
    <source>
        <dbReference type="ARBA" id="ARBA00008789"/>
    </source>
</evidence>
<evidence type="ECO:0000256" key="5">
    <source>
        <dbReference type="ARBA" id="ARBA00022989"/>
    </source>
</evidence>
<keyword evidence="6 7" id="KW-0472">Membrane</keyword>
<dbReference type="PANTHER" id="PTHR16024:SF6">
    <property type="entry name" value="XK-RELATED PROTEIN"/>
    <property type="match status" value="1"/>
</dbReference>
<dbReference type="Proteomes" id="UP001151699">
    <property type="component" value="Chromosome A"/>
</dbReference>
<evidence type="ECO:0000313" key="9">
    <source>
        <dbReference type="Proteomes" id="UP001151699"/>
    </source>
</evidence>
<comment type="subcellular location">
    <subcellularLocation>
        <location evidence="1">Cell membrane</location>
        <topology evidence="1">Multi-pass membrane protein</topology>
    </subcellularLocation>
    <subcellularLocation>
        <location evidence="7">Membrane</location>
        <topology evidence="7">Multi-pass membrane protein</topology>
    </subcellularLocation>
</comment>
<evidence type="ECO:0000256" key="3">
    <source>
        <dbReference type="ARBA" id="ARBA00022475"/>
    </source>
</evidence>
<evidence type="ECO:0000256" key="4">
    <source>
        <dbReference type="ARBA" id="ARBA00022692"/>
    </source>
</evidence>
<dbReference type="InterPro" id="IPR018629">
    <property type="entry name" value="XK-rel"/>
</dbReference>
<dbReference type="InterPro" id="IPR050895">
    <property type="entry name" value="XK-related_scramblase"/>
</dbReference>
<name>A0A9Q0NG26_9DIPT</name>
<feature type="transmembrane region" description="Helical" evidence="7">
    <location>
        <begin position="235"/>
        <end position="255"/>
    </location>
</feature>
<keyword evidence="3" id="KW-1003">Cell membrane</keyword>
<feature type="transmembrane region" description="Helical" evidence="7">
    <location>
        <begin position="115"/>
        <end position="137"/>
    </location>
</feature>
<proteinExistence type="inferred from homology"/>
<feature type="transmembrane region" description="Helical" evidence="7">
    <location>
        <begin position="323"/>
        <end position="340"/>
    </location>
</feature>
<accession>A0A9Q0NG26</accession>
<feature type="transmembrane region" description="Helical" evidence="7">
    <location>
        <begin position="292"/>
        <end position="311"/>
    </location>
</feature>
<evidence type="ECO:0000256" key="1">
    <source>
        <dbReference type="ARBA" id="ARBA00004651"/>
    </source>
</evidence>
<feature type="transmembrane region" description="Helical" evidence="7">
    <location>
        <begin position="74"/>
        <end position="95"/>
    </location>
</feature>
<dbReference type="Pfam" id="PF09815">
    <property type="entry name" value="XK-related"/>
    <property type="match status" value="1"/>
</dbReference>
<sequence length="397" mass="46451">MAGQSERISEQPNFIKSHVNQFLQSLSSSPTEEDFTVTYCDIFWTIISVLGRIISILITINVAFNYYRNDQFDYFWWTVICFTVPMLVTTFLQISIYLQDFNASRSSKTPSFCEFLWFVIVFPFLFRYCQTLTYAIASKRAERANKKEEQRKYFELLIHEDSDVALIRIFECFLEAAPQKILQITIILNEGRMNVPQILSILSSFLSMAWCIASYHRCIRFAQVDKANISWWGTIMQWLCHFLVSLSRVLSIAAIASLFPKWTLISCSIHAMLMALWIFLFDASPFCSSSMFLSFSFSLVLGMVFIFNYILPKVGRTRYRYTIFYSICFVENVICVYFFYNFASHDTMEKSYFILICVLAIVPFILGIAFMIIYYTRFHPNIIVRREVDGDQPSESN</sequence>
<dbReference type="GO" id="GO:0070782">
    <property type="term" value="P:phosphatidylserine exposure on apoptotic cell surface"/>
    <property type="evidence" value="ECO:0007669"/>
    <property type="project" value="TreeGrafter"/>
</dbReference>
<dbReference type="GO" id="GO:1902742">
    <property type="term" value="P:apoptotic process involved in development"/>
    <property type="evidence" value="ECO:0007669"/>
    <property type="project" value="TreeGrafter"/>
</dbReference>
<dbReference type="EMBL" id="WJQU01000001">
    <property type="protein sequence ID" value="KAJ6649438.1"/>
    <property type="molecule type" value="Genomic_DNA"/>
</dbReference>
<reference evidence="8" key="1">
    <citation type="submission" date="2022-07" db="EMBL/GenBank/DDBJ databases">
        <authorList>
            <person name="Trinca V."/>
            <person name="Uliana J.V.C."/>
            <person name="Torres T.T."/>
            <person name="Ward R.J."/>
            <person name="Monesi N."/>
        </authorList>
    </citation>
    <scope>NUCLEOTIDE SEQUENCE</scope>
    <source>
        <strain evidence="8">HSMRA1968</strain>
        <tissue evidence="8">Whole embryos</tissue>
    </source>
</reference>
<evidence type="ECO:0000256" key="7">
    <source>
        <dbReference type="RuleBase" id="RU910716"/>
    </source>
</evidence>
<feature type="transmembrane region" description="Helical" evidence="7">
    <location>
        <begin position="262"/>
        <end position="280"/>
    </location>
</feature>
<comment type="caution">
    <text evidence="8">The sequence shown here is derived from an EMBL/GenBank/DDBJ whole genome shotgun (WGS) entry which is preliminary data.</text>
</comment>
<comment type="similarity">
    <text evidence="2 7">Belongs to the XK family.</text>
</comment>
<dbReference type="PANTHER" id="PTHR16024">
    <property type="entry name" value="XK-RELATED PROTEIN"/>
    <property type="match status" value="1"/>
</dbReference>